<protein>
    <submittedName>
        <fullName evidence="1">Uncharacterized protein</fullName>
    </submittedName>
</protein>
<dbReference type="GeneID" id="9094651"/>
<dbReference type="AlphaFoldDB" id="C1H799"/>
<accession>C1H799</accession>
<keyword evidence="2" id="KW-1185">Reference proteome</keyword>
<proteinExistence type="predicted"/>
<reference evidence="1 2" key="1">
    <citation type="journal article" date="2011" name="PLoS Genet.">
        <title>Comparative genomic analysis of human fungal pathogens causing paracoccidioidomycosis.</title>
        <authorList>
            <person name="Desjardins C.A."/>
            <person name="Champion M.D."/>
            <person name="Holder J.W."/>
            <person name="Muszewska A."/>
            <person name="Goldberg J."/>
            <person name="Bailao A.M."/>
            <person name="Brigido M.M."/>
            <person name="Ferreira M.E."/>
            <person name="Garcia A.M."/>
            <person name="Grynberg M."/>
            <person name="Gujja S."/>
            <person name="Heiman D.I."/>
            <person name="Henn M.R."/>
            <person name="Kodira C.D."/>
            <person name="Leon-Narvaez H."/>
            <person name="Longo L.V."/>
            <person name="Ma L.J."/>
            <person name="Malavazi I."/>
            <person name="Matsuo A.L."/>
            <person name="Morais F.V."/>
            <person name="Pereira M."/>
            <person name="Rodriguez-Brito S."/>
            <person name="Sakthikumar S."/>
            <person name="Salem-Izacc S.M."/>
            <person name="Sykes S.M."/>
            <person name="Teixeira M.M."/>
            <person name="Vallejo M.C."/>
            <person name="Walter M.E."/>
            <person name="Yandava C."/>
            <person name="Young S."/>
            <person name="Zeng Q."/>
            <person name="Zucker J."/>
            <person name="Felipe M.S."/>
            <person name="Goldman G.H."/>
            <person name="Haas B.J."/>
            <person name="McEwen J.G."/>
            <person name="Nino-Vega G."/>
            <person name="Puccia R."/>
            <person name="San-Blas G."/>
            <person name="Soares C.M."/>
            <person name="Birren B.W."/>
            <person name="Cuomo C.A."/>
        </authorList>
    </citation>
    <scope>NUCLEOTIDE SEQUENCE [LARGE SCALE GENOMIC DNA]</scope>
    <source>
        <strain evidence="2">ATCC MYA-826 / Pb01</strain>
    </source>
</reference>
<name>C1H799_PARBA</name>
<dbReference type="KEGG" id="pbl:PAAG_06640"/>
<evidence type="ECO:0000313" key="1">
    <source>
        <dbReference type="EMBL" id="EEH35593.2"/>
    </source>
</evidence>
<dbReference type="Proteomes" id="UP000002059">
    <property type="component" value="Partially assembled WGS sequence"/>
</dbReference>
<dbReference type="HOGENOM" id="CLU_1855866_0_0_1"/>
<dbReference type="EMBL" id="KN294010">
    <property type="protein sequence ID" value="EEH35593.2"/>
    <property type="molecule type" value="Genomic_DNA"/>
</dbReference>
<gene>
    <name evidence="1" type="ORF">PAAG_06640</name>
</gene>
<dbReference type="RefSeq" id="XP_015700177.1">
    <property type="nucleotide sequence ID" value="XM_015845951.1"/>
</dbReference>
<dbReference type="VEuPathDB" id="FungiDB:PAAG_06640"/>
<evidence type="ECO:0000313" key="2">
    <source>
        <dbReference type="Proteomes" id="UP000002059"/>
    </source>
</evidence>
<organism evidence="1 2">
    <name type="scientific">Paracoccidioides lutzii (strain ATCC MYA-826 / Pb01)</name>
    <name type="common">Paracoccidioides brasiliensis</name>
    <dbReference type="NCBI Taxonomy" id="502779"/>
    <lineage>
        <taxon>Eukaryota</taxon>
        <taxon>Fungi</taxon>
        <taxon>Dikarya</taxon>
        <taxon>Ascomycota</taxon>
        <taxon>Pezizomycotina</taxon>
        <taxon>Eurotiomycetes</taxon>
        <taxon>Eurotiomycetidae</taxon>
        <taxon>Onygenales</taxon>
        <taxon>Ajellomycetaceae</taxon>
        <taxon>Paracoccidioides</taxon>
    </lineage>
</organism>
<sequence length="138" mass="15487">MVENREWTWEYKQAQKATINCETHTPPSHLPTHVRSTPYSYDRSLVFRGICLQSRKHKRTPPPLKPNGHDATRLGAAHLPSCIPACMRYVVAQYAKSPLETYISSFSTLESEVNNSTAQRGAGPLSTVKYTLNTGQRA</sequence>